<dbReference type="AlphaFoldDB" id="A0A643EUJ8"/>
<sequence>MGKTIQLGMPRKIEPLFTRVSAVKDGLLAAHKAGSGSPNEVIGNEREVFIRNYLEAAYPKPFRFAGGFVTDSEGRKSGQLDIVVEKLHSISFPAQAGSSERLYLAEMVSAVISVKSNLFAQWKQVVSEIDKLDPVKSDPTGFFQVNVHSGSVPFFVVSYSGAQTLESLGEKLDALPKNNCLKAVAVLDSNIFAVQTSPNRWVYNQDESSFFYFIAQLHDEITRNFTVAESIWKYACEITDAK</sequence>
<accession>A0A643EUJ8</accession>
<proteinExistence type="predicted"/>
<name>A0A643EUJ8_9HYPH</name>
<dbReference type="RefSeq" id="WP_128094705.1">
    <property type="nucleotide sequence ID" value="NZ_JBHEEN010000010.1"/>
</dbReference>
<reference evidence="2" key="1">
    <citation type="submission" date="2019-09" db="EMBL/GenBank/DDBJ databases">
        <title>Draft genome sequences of 48 bacterial type strains from the CCUG.</title>
        <authorList>
            <person name="Tunovic T."/>
            <person name="Pineiro-Iglesias B."/>
            <person name="Unosson C."/>
            <person name="Inganas E."/>
            <person name="Ohlen M."/>
            <person name="Cardew S."/>
            <person name="Jensie-Markopoulos S."/>
            <person name="Salva-Serra F."/>
            <person name="Jaen-Luchoro D."/>
            <person name="Karlsson R."/>
            <person name="Svensson-Stadler L."/>
            <person name="Chun J."/>
            <person name="Moore E."/>
        </authorList>
    </citation>
    <scope>NUCLEOTIDE SEQUENCE</scope>
    <source>
        <strain evidence="2">CCUG 50899</strain>
    </source>
</reference>
<dbReference type="EMBL" id="VZPE01000010">
    <property type="protein sequence ID" value="KAB0567650.1"/>
    <property type="molecule type" value="Genomic_DNA"/>
</dbReference>
<organism evidence="2">
    <name type="scientific">Brucella pituitosa</name>
    <dbReference type="NCBI Taxonomy" id="571256"/>
    <lineage>
        <taxon>Bacteria</taxon>
        <taxon>Pseudomonadati</taxon>
        <taxon>Pseudomonadota</taxon>
        <taxon>Alphaproteobacteria</taxon>
        <taxon>Hyphomicrobiales</taxon>
        <taxon>Brucellaceae</taxon>
        <taxon>Brucella/Ochrobactrum group</taxon>
        <taxon>Brucella</taxon>
    </lineage>
</organism>
<protein>
    <recommendedName>
        <fullName evidence="1">DUF6602 domain-containing protein</fullName>
    </recommendedName>
</protein>
<dbReference type="Pfam" id="PF20247">
    <property type="entry name" value="DUF6602"/>
    <property type="match status" value="1"/>
</dbReference>
<comment type="caution">
    <text evidence="2">The sequence shown here is derived from an EMBL/GenBank/DDBJ whole genome shotgun (WGS) entry which is preliminary data.</text>
</comment>
<dbReference type="InterPro" id="IPR046537">
    <property type="entry name" value="DUF6602"/>
</dbReference>
<feature type="domain" description="DUF6602" evidence="1">
    <location>
        <begin position="40"/>
        <end position="136"/>
    </location>
</feature>
<evidence type="ECO:0000313" key="2">
    <source>
        <dbReference type="EMBL" id="KAB0567650.1"/>
    </source>
</evidence>
<evidence type="ECO:0000259" key="1">
    <source>
        <dbReference type="Pfam" id="PF20247"/>
    </source>
</evidence>
<gene>
    <name evidence="2" type="ORF">F7Q93_19770</name>
</gene>